<dbReference type="AlphaFoldDB" id="A0A2I0U3H1"/>
<protein>
    <submittedName>
        <fullName evidence="1">Uncharacterized protein</fullName>
    </submittedName>
</protein>
<organism evidence="1 2">
    <name type="scientific">Limosa lapponica baueri</name>
    <dbReference type="NCBI Taxonomy" id="1758121"/>
    <lineage>
        <taxon>Eukaryota</taxon>
        <taxon>Metazoa</taxon>
        <taxon>Chordata</taxon>
        <taxon>Craniata</taxon>
        <taxon>Vertebrata</taxon>
        <taxon>Euteleostomi</taxon>
        <taxon>Archelosauria</taxon>
        <taxon>Archosauria</taxon>
        <taxon>Dinosauria</taxon>
        <taxon>Saurischia</taxon>
        <taxon>Theropoda</taxon>
        <taxon>Coelurosauria</taxon>
        <taxon>Aves</taxon>
        <taxon>Neognathae</taxon>
        <taxon>Neoaves</taxon>
        <taxon>Charadriiformes</taxon>
        <taxon>Scolopacidae</taxon>
        <taxon>Limosa</taxon>
    </lineage>
</organism>
<name>A0A2I0U3H1_LIMLA</name>
<gene>
    <name evidence="1" type="ORF">llap_9086</name>
</gene>
<sequence>MPLLLSSRRCLYTTQRVGDLSQKTPAGLAEVHGVFTQSASGTTQLFLRLHRHFLRTSYYKITLQTVISWICLLV</sequence>
<dbReference type="Proteomes" id="UP000233556">
    <property type="component" value="Unassembled WGS sequence"/>
</dbReference>
<reference evidence="2" key="2">
    <citation type="submission" date="2017-12" db="EMBL/GenBank/DDBJ databases">
        <title>Genome sequence of the Bar-tailed Godwit (Limosa lapponica baueri).</title>
        <authorList>
            <person name="Lima N.C.B."/>
            <person name="Parody-Merino A.M."/>
            <person name="Battley P.F."/>
            <person name="Fidler A.E."/>
            <person name="Prosdocimi F."/>
        </authorList>
    </citation>
    <scope>NUCLEOTIDE SEQUENCE [LARGE SCALE GENOMIC DNA]</scope>
</reference>
<dbReference type="EMBL" id="KZ506238">
    <property type="protein sequence ID" value="PKU40606.1"/>
    <property type="molecule type" value="Genomic_DNA"/>
</dbReference>
<evidence type="ECO:0000313" key="1">
    <source>
        <dbReference type="EMBL" id="PKU40606.1"/>
    </source>
</evidence>
<accession>A0A2I0U3H1</accession>
<keyword evidence="2" id="KW-1185">Reference proteome</keyword>
<reference evidence="2" key="1">
    <citation type="submission" date="2017-11" db="EMBL/GenBank/DDBJ databases">
        <authorList>
            <person name="Lima N.C."/>
            <person name="Parody-Merino A.M."/>
            <person name="Battley P.F."/>
            <person name="Fidler A.E."/>
            <person name="Prosdocimi F."/>
        </authorList>
    </citation>
    <scope>NUCLEOTIDE SEQUENCE [LARGE SCALE GENOMIC DNA]</scope>
</reference>
<evidence type="ECO:0000313" key="2">
    <source>
        <dbReference type="Proteomes" id="UP000233556"/>
    </source>
</evidence>
<proteinExistence type="predicted"/>